<dbReference type="InterPro" id="IPR036034">
    <property type="entry name" value="PDZ_sf"/>
</dbReference>
<dbReference type="Proteomes" id="UP000615593">
    <property type="component" value="Unassembled WGS sequence"/>
</dbReference>
<reference evidence="2" key="1">
    <citation type="journal article" date="2019" name="Int. J. Syst. Evol. Microbiol.">
        <title>The Global Catalogue of Microorganisms (GCM) 10K type strain sequencing project: providing services to taxonomists for standard genome sequencing and annotation.</title>
        <authorList>
            <consortium name="The Broad Institute Genomics Platform"/>
            <consortium name="The Broad Institute Genome Sequencing Center for Infectious Disease"/>
            <person name="Wu L."/>
            <person name="Ma J."/>
        </authorList>
    </citation>
    <scope>NUCLEOTIDE SEQUENCE [LARGE SCALE GENOMIC DNA]</scope>
    <source>
        <strain evidence="2">KCTC 12708</strain>
    </source>
</reference>
<protein>
    <recommendedName>
        <fullName evidence="3">PDZ domain-containing protein</fullName>
    </recommendedName>
</protein>
<dbReference type="SUPFAM" id="SSF50630">
    <property type="entry name" value="Acid proteases"/>
    <property type="match status" value="1"/>
</dbReference>
<sequence>MKRIFKIISITILILLSVSVFAIFTQYRNYKKLETVKFNNSFVKDTIPFYYSNSGHILIDVSIQGSKKTYPFILDSGASNMVFNPNINKFNFESNGYAIGKGASGNYFLSKIKKINSINIRSLKLKNFNAQEINHNFDCMQNIYGIIGLGLMHNFNWQIDFKNKIIIVTKTLENLNLGNHKIELKLKENQFSHHLELPIKLASKASSTKVKIDLGNNGNLSIEESEMYRDSLNLRFKKIIGTQLSGLGQKEFSMSKEKKYLSDTLILNSNFEILNFSFSTNPNSLNLLGLGFFKKFKTTVSWPNKLLILEPYDQQSNFVDKTFGFDISYDKNGDIIINSIIENTPATQNKLILNSKIISINNIKNNLCVLKDILKKNDSVSLKLLSNNKIKEYKLEKKPLFE</sequence>
<evidence type="ECO:0008006" key="3">
    <source>
        <dbReference type="Google" id="ProtNLM"/>
    </source>
</evidence>
<evidence type="ECO:0000313" key="1">
    <source>
        <dbReference type="EMBL" id="GGZ65928.1"/>
    </source>
</evidence>
<organism evidence="1 2">
    <name type="scientific">Mesonia mobilis</name>
    <dbReference type="NCBI Taxonomy" id="369791"/>
    <lineage>
        <taxon>Bacteria</taxon>
        <taxon>Pseudomonadati</taxon>
        <taxon>Bacteroidota</taxon>
        <taxon>Flavobacteriia</taxon>
        <taxon>Flavobacteriales</taxon>
        <taxon>Flavobacteriaceae</taxon>
        <taxon>Mesonia</taxon>
    </lineage>
</organism>
<accession>A0ABQ3C3P9</accession>
<dbReference type="GeneID" id="94370536"/>
<keyword evidence="2" id="KW-1185">Reference proteome</keyword>
<dbReference type="PROSITE" id="PS00141">
    <property type="entry name" value="ASP_PROTEASE"/>
    <property type="match status" value="1"/>
</dbReference>
<dbReference type="Gene3D" id="2.40.70.10">
    <property type="entry name" value="Acid Proteases"/>
    <property type="match status" value="1"/>
</dbReference>
<gene>
    <name evidence="1" type="ORF">GCM10008088_28770</name>
</gene>
<name>A0ABQ3C3P9_9FLAO</name>
<dbReference type="SUPFAM" id="SSF50156">
    <property type="entry name" value="PDZ domain-like"/>
    <property type="match status" value="1"/>
</dbReference>
<comment type="caution">
    <text evidence="1">The sequence shown here is derived from an EMBL/GenBank/DDBJ whole genome shotgun (WGS) entry which is preliminary data.</text>
</comment>
<evidence type="ECO:0000313" key="2">
    <source>
        <dbReference type="Proteomes" id="UP000615593"/>
    </source>
</evidence>
<dbReference type="EMBL" id="BMWY01000031">
    <property type="protein sequence ID" value="GGZ65928.1"/>
    <property type="molecule type" value="Genomic_DNA"/>
</dbReference>
<dbReference type="RefSeq" id="WP_169558818.1">
    <property type="nucleotide sequence ID" value="NZ_BMWY01000031.1"/>
</dbReference>
<dbReference type="InterPro" id="IPR001969">
    <property type="entry name" value="Aspartic_peptidase_AS"/>
</dbReference>
<proteinExistence type="predicted"/>
<dbReference type="InterPro" id="IPR021109">
    <property type="entry name" value="Peptidase_aspartic_dom_sf"/>
</dbReference>